<dbReference type="InterPro" id="IPR001996">
    <property type="entry name" value="PTS_IIB_1"/>
</dbReference>
<dbReference type="CDD" id="cd00212">
    <property type="entry name" value="PTS_IIB_glc"/>
    <property type="match status" value="1"/>
</dbReference>
<feature type="active site" description="Phosphocysteine intermediate; for EIIB activity" evidence="11">
    <location>
        <position position="417"/>
    </location>
</feature>
<feature type="transmembrane region" description="Helical" evidence="12">
    <location>
        <begin position="274"/>
        <end position="290"/>
    </location>
</feature>
<comment type="subcellular location">
    <subcellularLocation>
        <location evidence="1">Cell membrane</location>
        <topology evidence="1">Multi-pass membrane protein</topology>
    </subcellularLocation>
</comment>
<dbReference type="InterPro" id="IPR018113">
    <property type="entry name" value="PTrfase_EIIB_Cys"/>
</dbReference>
<dbReference type="PANTHER" id="PTHR30009">
    <property type="entry name" value="CYTOCHROME C-TYPE SYNTHESIS PROTEIN AND PTS TRANSMEMBRANE COMPONENT"/>
    <property type="match status" value="1"/>
</dbReference>
<evidence type="ECO:0000256" key="7">
    <source>
        <dbReference type="ARBA" id="ARBA00022692"/>
    </source>
</evidence>
<sequence>MRKMFRKISDALQVLGRSMLLAISVMPAAAILNRISDADLLNIPFLKTAAWTIFAILPILFAVSVAGGIAKDKNVAAGLSGVIVYEILVRTLQDGGDGLNSFGRAAVANVNSNILIGIIAGIIAGLAYEYYKDKQLPAALSFFSGRRLVAIMASLFAIIGALVLSFIFPILDVGINRLGVLLGDAASGPFLFGFFNRLLIPTGLHHIINTYIQMQLPSSLPEFAEIFGEIPRYFAGDPTAGTFVSGFFPMMMFGLPGAALAMYSTAKAESKQKVKGLLLGAAFTSFMTGITEPIEFSFMFVSPILFVTHAILLGLSNVVCNVLGIKIVGVGGSGIIDYVLQFNKASKPFMVIVIGLLLGAAYYFTFVFLIKKFNIRTPGREQTTSKNQNANYTADEKPMKILEFIGGASNIITLDNCITRLRLQVKDFDKIDIDSLKDLGIMEVIKMSNGKVQLIVGLEVEQLAPKIKEFMSSESMNGDLGNESL</sequence>
<dbReference type="SUPFAM" id="SSF55604">
    <property type="entry name" value="Glucose permease domain IIB"/>
    <property type="match status" value="1"/>
</dbReference>
<reference evidence="15" key="1">
    <citation type="submission" date="2022-07" db="EMBL/GenBank/DDBJ databases">
        <title>Enhanced cultured diversity of the mouse gut microbiota enables custom-made synthetic communities.</title>
        <authorList>
            <person name="Afrizal A."/>
        </authorList>
    </citation>
    <scope>NUCLEOTIDE SEQUENCE</scope>
    <source>
        <strain evidence="15">DSM 28593</strain>
    </source>
</reference>
<keyword evidence="2" id="KW-0813">Transport</keyword>
<keyword evidence="10 12" id="KW-0472">Membrane</keyword>
<dbReference type="RefSeq" id="WP_257529852.1">
    <property type="nucleotide sequence ID" value="NZ_JANKAS010000003.1"/>
</dbReference>
<keyword evidence="4" id="KW-0762">Sugar transport</keyword>
<protein>
    <submittedName>
        <fullName evidence="15">PTS transporter subunit EIIC</fullName>
    </submittedName>
</protein>
<gene>
    <name evidence="15" type="ORF">NSA47_05190</name>
</gene>
<evidence type="ECO:0000256" key="6">
    <source>
        <dbReference type="ARBA" id="ARBA00022683"/>
    </source>
</evidence>
<dbReference type="Proteomes" id="UP001205748">
    <property type="component" value="Unassembled WGS sequence"/>
</dbReference>
<evidence type="ECO:0000256" key="5">
    <source>
        <dbReference type="ARBA" id="ARBA00022679"/>
    </source>
</evidence>
<keyword evidence="9 12" id="KW-1133">Transmembrane helix</keyword>
<organism evidence="15 16">
    <name type="scientific">Irregularibacter muris</name>
    <dbReference type="NCBI Taxonomy" id="1796619"/>
    <lineage>
        <taxon>Bacteria</taxon>
        <taxon>Bacillati</taxon>
        <taxon>Bacillota</taxon>
        <taxon>Clostridia</taxon>
        <taxon>Eubacteriales</taxon>
        <taxon>Eubacteriaceae</taxon>
        <taxon>Irregularibacter</taxon>
    </lineage>
</organism>
<dbReference type="EMBL" id="JANKAS010000003">
    <property type="protein sequence ID" value="MCR1898383.1"/>
    <property type="molecule type" value="Genomic_DNA"/>
</dbReference>
<proteinExistence type="predicted"/>
<evidence type="ECO:0000256" key="10">
    <source>
        <dbReference type="ARBA" id="ARBA00023136"/>
    </source>
</evidence>
<dbReference type="AlphaFoldDB" id="A0AAE3L3J9"/>
<dbReference type="GO" id="GO:0016301">
    <property type="term" value="F:kinase activity"/>
    <property type="evidence" value="ECO:0007669"/>
    <property type="project" value="UniProtKB-KW"/>
</dbReference>
<accession>A0AAE3L3J9</accession>
<dbReference type="NCBIfam" id="TIGR00826">
    <property type="entry name" value="EIIB_glc"/>
    <property type="match status" value="1"/>
</dbReference>
<keyword evidence="8" id="KW-0418">Kinase</keyword>
<dbReference type="InterPro" id="IPR003352">
    <property type="entry name" value="PTS_EIIC"/>
</dbReference>
<feature type="transmembrane region" description="Helical" evidence="12">
    <location>
        <begin position="148"/>
        <end position="171"/>
    </location>
</feature>
<dbReference type="GO" id="GO:0005886">
    <property type="term" value="C:plasma membrane"/>
    <property type="evidence" value="ECO:0007669"/>
    <property type="project" value="UniProtKB-SubCell"/>
</dbReference>
<dbReference type="GO" id="GO:0008982">
    <property type="term" value="F:protein-N(PI)-phosphohistidine-sugar phosphotransferase activity"/>
    <property type="evidence" value="ECO:0007669"/>
    <property type="project" value="InterPro"/>
</dbReference>
<evidence type="ECO:0000256" key="8">
    <source>
        <dbReference type="ARBA" id="ARBA00022777"/>
    </source>
</evidence>
<keyword evidence="5" id="KW-0808">Transferase</keyword>
<feature type="transmembrane region" description="Helical" evidence="12">
    <location>
        <begin position="240"/>
        <end position="262"/>
    </location>
</feature>
<evidence type="ECO:0000259" key="14">
    <source>
        <dbReference type="PROSITE" id="PS51103"/>
    </source>
</evidence>
<dbReference type="InterPro" id="IPR013013">
    <property type="entry name" value="PTS_EIIC_1"/>
</dbReference>
<evidence type="ECO:0000256" key="2">
    <source>
        <dbReference type="ARBA" id="ARBA00022448"/>
    </source>
</evidence>
<feature type="transmembrane region" description="Helical" evidence="12">
    <location>
        <begin position="348"/>
        <end position="370"/>
    </location>
</feature>
<evidence type="ECO:0000259" key="13">
    <source>
        <dbReference type="PROSITE" id="PS51098"/>
    </source>
</evidence>
<dbReference type="Gene3D" id="3.30.1360.60">
    <property type="entry name" value="Glucose permease domain IIB"/>
    <property type="match status" value="1"/>
</dbReference>
<evidence type="ECO:0000256" key="9">
    <source>
        <dbReference type="ARBA" id="ARBA00022989"/>
    </source>
</evidence>
<dbReference type="InterPro" id="IPR036878">
    <property type="entry name" value="Glu_permease_IIB"/>
</dbReference>
<evidence type="ECO:0000313" key="15">
    <source>
        <dbReference type="EMBL" id="MCR1898383.1"/>
    </source>
</evidence>
<feature type="transmembrane region" description="Helical" evidence="12">
    <location>
        <begin position="48"/>
        <end position="68"/>
    </location>
</feature>
<feature type="transmembrane region" description="Helical" evidence="12">
    <location>
        <begin position="322"/>
        <end position="342"/>
    </location>
</feature>
<dbReference type="Pfam" id="PF00367">
    <property type="entry name" value="PTS_EIIB"/>
    <property type="match status" value="1"/>
</dbReference>
<feature type="domain" description="PTS EIIB type-1" evidence="13">
    <location>
        <begin position="395"/>
        <end position="477"/>
    </location>
</feature>
<dbReference type="PROSITE" id="PS01035">
    <property type="entry name" value="PTS_EIIB_TYPE_1_CYS"/>
    <property type="match status" value="1"/>
</dbReference>
<dbReference type="PANTHER" id="PTHR30009:SF4">
    <property type="entry name" value="PTS SYSTEM N-ACETYLGLUCOSAMINE-SPECIFIC EIICBA COMPONENT"/>
    <property type="match status" value="1"/>
</dbReference>
<keyword evidence="6" id="KW-0598">Phosphotransferase system</keyword>
<evidence type="ECO:0000256" key="1">
    <source>
        <dbReference type="ARBA" id="ARBA00004651"/>
    </source>
</evidence>
<dbReference type="PROSITE" id="PS51098">
    <property type="entry name" value="PTS_EIIB_TYPE_1"/>
    <property type="match status" value="1"/>
</dbReference>
<comment type="caution">
    <text evidence="15">The sequence shown here is derived from an EMBL/GenBank/DDBJ whole genome shotgun (WGS) entry which is preliminary data.</text>
</comment>
<dbReference type="PROSITE" id="PS51103">
    <property type="entry name" value="PTS_EIIC_TYPE_1"/>
    <property type="match status" value="1"/>
</dbReference>
<dbReference type="GO" id="GO:0015764">
    <property type="term" value="P:N-acetylglucosamine transport"/>
    <property type="evidence" value="ECO:0007669"/>
    <property type="project" value="TreeGrafter"/>
</dbReference>
<evidence type="ECO:0000256" key="12">
    <source>
        <dbReference type="SAM" id="Phobius"/>
    </source>
</evidence>
<dbReference type="Pfam" id="PF02378">
    <property type="entry name" value="PTS_EIIC"/>
    <property type="match status" value="1"/>
</dbReference>
<evidence type="ECO:0000256" key="3">
    <source>
        <dbReference type="ARBA" id="ARBA00022475"/>
    </source>
</evidence>
<dbReference type="GO" id="GO:0009401">
    <property type="term" value="P:phosphoenolpyruvate-dependent sugar phosphotransferase system"/>
    <property type="evidence" value="ECO:0007669"/>
    <property type="project" value="UniProtKB-KW"/>
</dbReference>
<name>A0AAE3L3J9_9FIRM</name>
<evidence type="ECO:0000256" key="4">
    <source>
        <dbReference type="ARBA" id="ARBA00022597"/>
    </source>
</evidence>
<dbReference type="GO" id="GO:0090563">
    <property type="term" value="F:protein-phosphocysteine-sugar phosphotransferase activity"/>
    <property type="evidence" value="ECO:0007669"/>
    <property type="project" value="TreeGrafter"/>
</dbReference>
<dbReference type="InterPro" id="IPR050429">
    <property type="entry name" value="PTS_Glucose_EIICBA"/>
</dbReference>
<keyword evidence="7 12" id="KW-0812">Transmembrane</keyword>
<evidence type="ECO:0000256" key="11">
    <source>
        <dbReference type="PROSITE-ProRule" id="PRU00421"/>
    </source>
</evidence>
<evidence type="ECO:0000313" key="16">
    <source>
        <dbReference type="Proteomes" id="UP001205748"/>
    </source>
</evidence>
<keyword evidence="3" id="KW-1003">Cell membrane</keyword>
<feature type="transmembrane region" description="Helical" evidence="12">
    <location>
        <begin position="105"/>
        <end position="128"/>
    </location>
</feature>
<keyword evidence="16" id="KW-1185">Reference proteome</keyword>
<feature type="domain" description="PTS EIIC type-1" evidence="14">
    <location>
        <begin position="6"/>
        <end position="382"/>
    </location>
</feature>